<reference evidence="3 4" key="1">
    <citation type="submission" date="2018-12" db="EMBL/GenBank/DDBJ databases">
        <title>Genome Sequence of Candidatus Viridilinea halotolerans isolated from saline sulfide-rich spring.</title>
        <authorList>
            <person name="Grouzdev D.S."/>
            <person name="Burganskaya E.I."/>
            <person name="Krutkina M.S."/>
            <person name="Sukhacheva M.V."/>
            <person name="Gorlenko V.M."/>
        </authorList>
    </citation>
    <scope>NUCLEOTIDE SEQUENCE [LARGE SCALE GENOMIC DNA]</scope>
    <source>
        <strain evidence="3">Chok-6</strain>
    </source>
</reference>
<keyword evidence="2" id="KW-0812">Transmembrane</keyword>
<comment type="caution">
    <text evidence="3">The sequence shown here is derived from an EMBL/GenBank/DDBJ whole genome shotgun (WGS) entry which is preliminary data.</text>
</comment>
<feature type="transmembrane region" description="Helical" evidence="2">
    <location>
        <begin position="33"/>
        <end position="50"/>
    </location>
</feature>
<keyword evidence="2" id="KW-0874">Quinone</keyword>
<keyword evidence="2" id="KW-0520">NAD</keyword>
<keyword evidence="2" id="KW-1003">Cell membrane</keyword>
<comment type="similarity">
    <text evidence="1 2">Belongs to the complex I subunit 6 family.</text>
</comment>
<dbReference type="InterPro" id="IPR001457">
    <property type="entry name" value="NADH_UbQ/plastoQ_OxRdtase_su6"/>
</dbReference>
<keyword evidence="2" id="KW-0472">Membrane</keyword>
<dbReference type="AlphaFoldDB" id="A0A426TQF9"/>
<accession>A0A426TQF9</accession>
<comment type="subcellular location">
    <subcellularLocation>
        <location evidence="2">Cell membrane</location>
        <topology evidence="2">Multi-pass membrane protein</topology>
    </subcellularLocation>
</comment>
<comment type="function">
    <text evidence="2">NDH-1 shuttles electrons from NADH, via FMN and iron-sulfur (Fe-S) centers, to quinones in the respiratory chain. Couples the redox reaction to proton translocation (for every two electrons transferred, four hydrogen ions are translocated across the cytoplasmic membrane), and thus conserves the redox energy in a proton gradient.</text>
</comment>
<gene>
    <name evidence="3" type="ORF">EI684_22955</name>
</gene>
<dbReference type="EC" id="7.1.1.-" evidence="2"/>
<feature type="transmembrane region" description="Helical" evidence="2">
    <location>
        <begin position="6"/>
        <end position="26"/>
    </location>
</feature>
<comment type="catalytic activity">
    <reaction evidence="2">
        <text>a quinone + NADH + 5 H(+)(in) = a quinol + NAD(+) + 4 H(+)(out)</text>
        <dbReference type="Rhea" id="RHEA:57888"/>
        <dbReference type="ChEBI" id="CHEBI:15378"/>
        <dbReference type="ChEBI" id="CHEBI:24646"/>
        <dbReference type="ChEBI" id="CHEBI:57540"/>
        <dbReference type="ChEBI" id="CHEBI:57945"/>
        <dbReference type="ChEBI" id="CHEBI:132124"/>
    </reaction>
</comment>
<sequence>MNTLIQVIFAVMAALIVGAAMMAVTVRDIIHAALWLIASFFGVGALYLLLEAEFVAVVQVLVYVGAISILILFAVMLTRHLEHARHLVAGWRLAITIVICVALFAAVLVPTLLNHNWNMPMPVVTTEDGTVPPDEYLASTADIGRDFVFVYLLHFQIAGVLLTMALIGAIVIAFEERSRRGRVLTLAEEHILAEQRSRGTEEQAS</sequence>
<dbReference type="InterPro" id="IPR042106">
    <property type="entry name" value="Nuo/plastoQ_OxRdtase_6_NuoJ"/>
</dbReference>
<feature type="transmembrane region" description="Helical" evidence="2">
    <location>
        <begin position="148"/>
        <end position="174"/>
    </location>
</feature>
<dbReference type="Proteomes" id="UP000280307">
    <property type="component" value="Unassembled WGS sequence"/>
</dbReference>
<evidence type="ECO:0000256" key="2">
    <source>
        <dbReference type="RuleBase" id="RU004429"/>
    </source>
</evidence>
<dbReference type="Pfam" id="PF00499">
    <property type="entry name" value="Oxidored_q3"/>
    <property type="match status" value="1"/>
</dbReference>
<feature type="transmembrane region" description="Helical" evidence="2">
    <location>
        <begin position="89"/>
        <end position="113"/>
    </location>
</feature>
<dbReference type="GO" id="GO:0008137">
    <property type="term" value="F:NADH dehydrogenase (ubiquinone) activity"/>
    <property type="evidence" value="ECO:0007669"/>
    <property type="project" value="UniProtKB-UniRule"/>
</dbReference>
<organism evidence="3 4">
    <name type="scientific">Candidatus Viridilinea halotolerans</name>
    <dbReference type="NCBI Taxonomy" id="2491704"/>
    <lineage>
        <taxon>Bacteria</taxon>
        <taxon>Bacillati</taxon>
        <taxon>Chloroflexota</taxon>
        <taxon>Chloroflexia</taxon>
        <taxon>Chloroflexales</taxon>
        <taxon>Chloroflexineae</taxon>
        <taxon>Oscillochloridaceae</taxon>
        <taxon>Candidatus Viridilinea</taxon>
    </lineage>
</organism>
<dbReference type="EMBL" id="RSAS01000946">
    <property type="protein sequence ID" value="RRR65485.1"/>
    <property type="molecule type" value="Genomic_DNA"/>
</dbReference>
<evidence type="ECO:0000313" key="3">
    <source>
        <dbReference type="EMBL" id="RRR65485.1"/>
    </source>
</evidence>
<dbReference type="GO" id="GO:0048038">
    <property type="term" value="F:quinone binding"/>
    <property type="evidence" value="ECO:0007669"/>
    <property type="project" value="UniProtKB-UniRule"/>
</dbReference>
<evidence type="ECO:0000256" key="1">
    <source>
        <dbReference type="ARBA" id="ARBA00005698"/>
    </source>
</evidence>
<dbReference type="Gene3D" id="1.20.120.1200">
    <property type="entry name" value="NADH-ubiquinone/plastoquinone oxidoreductase chain 6, subunit NuoJ"/>
    <property type="match status" value="1"/>
</dbReference>
<keyword evidence="2" id="KW-1133">Transmembrane helix</keyword>
<evidence type="ECO:0000313" key="4">
    <source>
        <dbReference type="Proteomes" id="UP000280307"/>
    </source>
</evidence>
<dbReference type="PANTHER" id="PTHR33269">
    <property type="entry name" value="NADH-UBIQUINONE OXIDOREDUCTASE CHAIN 6"/>
    <property type="match status" value="1"/>
</dbReference>
<protein>
    <recommendedName>
        <fullName evidence="2">NADH-quinone oxidoreductase subunit J</fullName>
        <ecNumber evidence="2">7.1.1.-</ecNumber>
    </recommendedName>
</protein>
<feature type="transmembrane region" description="Helical" evidence="2">
    <location>
        <begin position="56"/>
        <end position="77"/>
    </location>
</feature>
<dbReference type="PANTHER" id="PTHR33269:SF17">
    <property type="entry name" value="NADH-UBIQUINONE OXIDOREDUCTASE CHAIN 6"/>
    <property type="match status" value="1"/>
</dbReference>
<dbReference type="GO" id="GO:0005886">
    <property type="term" value="C:plasma membrane"/>
    <property type="evidence" value="ECO:0007669"/>
    <property type="project" value="UniProtKB-SubCell"/>
</dbReference>
<name>A0A426TQF9_9CHLR</name>
<proteinExistence type="inferred from homology"/>